<evidence type="ECO:0000256" key="4">
    <source>
        <dbReference type="ARBA" id="ARBA00023155"/>
    </source>
</evidence>
<comment type="subcellular location">
    <subcellularLocation>
        <location evidence="1 6 7">Nucleus</location>
    </subcellularLocation>
</comment>
<evidence type="ECO:0000313" key="10">
    <source>
        <dbReference type="EMBL" id="KAJ5152053.1"/>
    </source>
</evidence>
<dbReference type="PROSITE" id="PS00027">
    <property type="entry name" value="HOMEOBOX_1"/>
    <property type="match status" value="1"/>
</dbReference>
<evidence type="ECO:0000256" key="3">
    <source>
        <dbReference type="ARBA" id="ARBA00023125"/>
    </source>
</evidence>
<dbReference type="PROSITE" id="PS50071">
    <property type="entry name" value="HOMEOBOX_2"/>
    <property type="match status" value="1"/>
</dbReference>
<keyword evidence="5 6" id="KW-0539">Nucleus</keyword>
<dbReference type="PANTHER" id="PTHR24341">
    <property type="entry name" value="HOMEOBOX PROTEIN ENGRAILED"/>
    <property type="match status" value="1"/>
</dbReference>
<dbReference type="Gene3D" id="1.10.10.60">
    <property type="entry name" value="Homeodomain-like"/>
    <property type="match status" value="1"/>
</dbReference>
<gene>
    <name evidence="10" type="ORF">N7492_010348</name>
</gene>
<feature type="compositionally biased region" description="Polar residues" evidence="8">
    <location>
        <begin position="171"/>
        <end position="187"/>
    </location>
</feature>
<feature type="region of interest" description="Disordered" evidence="8">
    <location>
        <begin position="116"/>
        <end position="204"/>
    </location>
</feature>
<dbReference type="AlphaFoldDB" id="A0A9W9HNL0"/>
<feature type="compositionally biased region" description="Polar residues" evidence="8">
    <location>
        <begin position="150"/>
        <end position="164"/>
    </location>
</feature>
<protein>
    <recommendedName>
        <fullName evidence="9">Homeobox domain-containing protein</fullName>
    </recommendedName>
</protein>
<comment type="caution">
    <text evidence="10">The sequence shown here is derived from an EMBL/GenBank/DDBJ whole genome shotgun (WGS) entry which is preliminary data.</text>
</comment>
<dbReference type="InterPro" id="IPR050720">
    <property type="entry name" value="Engrailed_Homeobox_TFs"/>
</dbReference>
<dbReference type="FunFam" id="1.10.10.60:FF:000171">
    <property type="entry name" value="Homeobox transcription factor"/>
    <property type="match status" value="1"/>
</dbReference>
<dbReference type="GO" id="GO:0016586">
    <property type="term" value="C:RSC-type complex"/>
    <property type="evidence" value="ECO:0007669"/>
    <property type="project" value="TreeGrafter"/>
</dbReference>
<accession>A0A9W9HNL0</accession>
<dbReference type="CDD" id="cd00086">
    <property type="entry name" value="homeodomain"/>
    <property type="match status" value="1"/>
</dbReference>
<name>A0A9W9HNL0_9EURO</name>
<dbReference type="SUPFAM" id="SSF46689">
    <property type="entry name" value="Homeodomain-like"/>
    <property type="match status" value="1"/>
</dbReference>
<evidence type="ECO:0000256" key="2">
    <source>
        <dbReference type="ARBA" id="ARBA00010896"/>
    </source>
</evidence>
<comment type="similarity">
    <text evidence="2">Belongs to the engrailed homeobox family.</text>
</comment>
<feature type="compositionally biased region" description="Basic and acidic residues" evidence="8">
    <location>
        <begin position="124"/>
        <end position="149"/>
    </location>
</feature>
<dbReference type="Proteomes" id="UP001146351">
    <property type="component" value="Unassembled WGS sequence"/>
</dbReference>
<sequence>MSYIHPSWNYPAHSGLPMDHTMAYDPTMVPPPMMHPIDGYMYSHPPMEMIDYYHQPIMDYDEYTENLSRPRLTKEQVETLEAQFQAHPKPSSNVKRQLAAQTNLSLPRVANWFQNRRAKAKQQKRQEEFEKMQKAKAEAEEAARRKSETLDQLSESRQPSASTEEPERSSTPKPKTVTAQNNVNADANSDRKHHKTKSESAREATFASLQRALNAAVAARDRFSRRGSHSKHESPQEDEAVSPTSMAPPKTAPKMHDNKTQSGYNPAYADWPEIKESASWASQGNDGAVNYGHSEAHSFPSASQSIPEVPRSSRSVQHNVDAFSGPQFPAQSEDWTGSPKDHIGSEAALGYNMQYSVPMQNSDMPMDRRESSDALTTSLSGIGICTTGSTAGLSQPSSRAGSVSWKEPSKELDLAARRKRPRPAAIGTSNTRSLAASTSMSSLSPKSRMPNNGASNSVRHSKSTQSLNSRYAGVRKSSAAQRSPLNFTFAEAGSMKSSKAEMLRPSVSSTTLAPPTPLTPQDFQHFMPASPTESNYCMSAHSTTQFFPTSQPMQVNIASPPTTPLDLYSSFPYQNVAPPMSAPPQANNFPEYVSCDPVPLTARSWAESASLSSPDFSNGIPVSHSSTVSPIGFDPSVDHTGQGFGMEPVSGSPSLIYSIEDTEMPGSETGDRKQSEFMLHEFSEQQDAHRFTAHSMPSVQKPKAYAFANNTTPSNYPS</sequence>
<feature type="compositionally biased region" description="Basic and acidic residues" evidence="8">
    <location>
        <begin position="219"/>
        <end position="235"/>
    </location>
</feature>
<dbReference type="InterPro" id="IPR001356">
    <property type="entry name" value="HD"/>
</dbReference>
<evidence type="ECO:0000256" key="5">
    <source>
        <dbReference type="ARBA" id="ARBA00023242"/>
    </source>
</evidence>
<evidence type="ECO:0000256" key="1">
    <source>
        <dbReference type="ARBA" id="ARBA00004123"/>
    </source>
</evidence>
<evidence type="ECO:0000256" key="7">
    <source>
        <dbReference type="RuleBase" id="RU000682"/>
    </source>
</evidence>
<keyword evidence="11" id="KW-1185">Reference proteome</keyword>
<reference evidence="10" key="1">
    <citation type="submission" date="2022-11" db="EMBL/GenBank/DDBJ databases">
        <authorList>
            <person name="Petersen C."/>
        </authorList>
    </citation>
    <scope>NUCLEOTIDE SEQUENCE</scope>
    <source>
        <strain evidence="10">IBT 21917</strain>
    </source>
</reference>
<dbReference type="OrthoDB" id="6159439at2759"/>
<reference evidence="10" key="2">
    <citation type="journal article" date="2023" name="IMA Fungus">
        <title>Comparative genomic study of the Penicillium genus elucidates a diverse pangenome and 15 lateral gene transfer events.</title>
        <authorList>
            <person name="Petersen C."/>
            <person name="Sorensen T."/>
            <person name="Nielsen M.R."/>
            <person name="Sondergaard T.E."/>
            <person name="Sorensen J.L."/>
            <person name="Fitzpatrick D.A."/>
            <person name="Frisvad J.C."/>
            <person name="Nielsen K.L."/>
        </authorList>
    </citation>
    <scope>NUCLEOTIDE SEQUENCE</scope>
    <source>
        <strain evidence="10">IBT 21917</strain>
    </source>
</reference>
<dbReference type="Pfam" id="PF00046">
    <property type="entry name" value="Homeodomain"/>
    <property type="match status" value="1"/>
</dbReference>
<feature type="compositionally biased region" description="Low complexity" evidence="8">
    <location>
        <begin position="431"/>
        <end position="450"/>
    </location>
</feature>
<feature type="compositionally biased region" description="Basic and acidic residues" evidence="8">
    <location>
        <begin position="407"/>
        <end position="416"/>
    </location>
</feature>
<dbReference type="GO" id="GO:0003677">
    <property type="term" value="F:DNA binding"/>
    <property type="evidence" value="ECO:0007669"/>
    <property type="project" value="UniProtKB-UniRule"/>
</dbReference>
<feature type="region of interest" description="Disordered" evidence="8">
    <location>
        <begin position="217"/>
        <end position="261"/>
    </location>
</feature>
<dbReference type="InterPro" id="IPR017970">
    <property type="entry name" value="Homeobox_CS"/>
</dbReference>
<dbReference type="InterPro" id="IPR009057">
    <property type="entry name" value="Homeodomain-like_sf"/>
</dbReference>
<dbReference type="PANTHER" id="PTHR24341:SF6">
    <property type="entry name" value="HOMEOBOX PROTEIN INVECTED"/>
    <property type="match status" value="1"/>
</dbReference>
<evidence type="ECO:0000259" key="9">
    <source>
        <dbReference type="PROSITE" id="PS50071"/>
    </source>
</evidence>
<evidence type="ECO:0000256" key="6">
    <source>
        <dbReference type="PROSITE-ProRule" id="PRU00108"/>
    </source>
</evidence>
<feature type="compositionally biased region" description="Polar residues" evidence="8">
    <location>
        <begin position="452"/>
        <end position="469"/>
    </location>
</feature>
<feature type="DNA-binding region" description="Homeobox" evidence="6">
    <location>
        <begin position="65"/>
        <end position="124"/>
    </location>
</feature>
<feature type="domain" description="Homeobox" evidence="9">
    <location>
        <begin position="63"/>
        <end position="123"/>
    </location>
</feature>
<dbReference type="SMART" id="SM00389">
    <property type="entry name" value="HOX"/>
    <property type="match status" value="1"/>
</dbReference>
<proteinExistence type="inferred from homology"/>
<dbReference type="GO" id="GO:0000981">
    <property type="term" value="F:DNA-binding transcription factor activity, RNA polymerase II-specific"/>
    <property type="evidence" value="ECO:0007669"/>
    <property type="project" value="InterPro"/>
</dbReference>
<evidence type="ECO:0000313" key="11">
    <source>
        <dbReference type="Proteomes" id="UP001146351"/>
    </source>
</evidence>
<feature type="region of interest" description="Disordered" evidence="8">
    <location>
        <begin position="387"/>
        <end position="478"/>
    </location>
</feature>
<organism evidence="10 11">
    <name type="scientific">Penicillium capsulatum</name>
    <dbReference type="NCBI Taxonomy" id="69766"/>
    <lineage>
        <taxon>Eukaryota</taxon>
        <taxon>Fungi</taxon>
        <taxon>Dikarya</taxon>
        <taxon>Ascomycota</taxon>
        <taxon>Pezizomycotina</taxon>
        <taxon>Eurotiomycetes</taxon>
        <taxon>Eurotiomycetidae</taxon>
        <taxon>Eurotiales</taxon>
        <taxon>Aspergillaceae</taxon>
        <taxon>Penicillium</taxon>
    </lineage>
</organism>
<dbReference type="EMBL" id="JAPQKO010000008">
    <property type="protein sequence ID" value="KAJ5152053.1"/>
    <property type="molecule type" value="Genomic_DNA"/>
</dbReference>
<keyword evidence="4 6" id="KW-0371">Homeobox</keyword>
<keyword evidence="3 6" id="KW-0238">DNA-binding</keyword>
<feature type="compositionally biased region" description="Polar residues" evidence="8">
    <location>
        <begin position="387"/>
        <end position="401"/>
    </location>
</feature>
<evidence type="ECO:0000256" key="8">
    <source>
        <dbReference type="SAM" id="MobiDB-lite"/>
    </source>
</evidence>